<feature type="compositionally biased region" description="Low complexity" evidence="3">
    <location>
        <begin position="244"/>
        <end position="258"/>
    </location>
</feature>
<evidence type="ECO:0000256" key="2">
    <source>
        <dbReference type="ARBA" id="ARBA00023163"/>
    </source>
</evidence>
<dbReference type="RefSeq" id="WP_182542306.1">
    <property type="nucleotide sequence ID" value="NZ_JACGWZ010000001.1"/>
</dbReference>
<keyword evidence="6" id="KW-1185">Reference proteome</keyword>
<protein>
    <recommendedName>
        <fullName evidence="4">Putative zinc-finger domain-containing protein</fullName>
    </recommendedName>
</protein>
<feature type="compositionally biased region" description="Basic and acidic residues" evidence="3">
    <location>
        <begin position="135"/>
        <end position="150"/>
    </location>
</feature>
<evidence type="ECO:0000256" key="3">
    <source>
        <dbReference type="SAM" id="MobiDB-lite"/>
    </source>
</evidence>
<keyword evidence="1" id="KW-0805">Transcription regulation</keyword>
<proteinExistence type="predicted"/>
<dbReference type="InterPro" id="IPR027383">
    <property type="entry name" value="Znf_put"/>
</dbReference>
<gene>
    <name evidence="5" type="ORF">FHX42_000276</name>
</gene>
<reference evidence="5 6" key="1">
    <citation type="submission" date="2020-07" db="EMBL/GenBank/DDBJ databases">
        <title>Sequencing the genomes of 1000 actinobacteria strains.</title>
        <authorList>
            <person name="Klenk H.-P."/>
        </authorList>
    </citation>
    <scope>NUCLEOTIDE SEQUENCE [LARGE SCALE GENOMIC DNA]</scope>
    <source>
        <strain evidence="5 6">DSM 45975</strain>
    </source>
</reference>
<feature type="region of interest" description="Disordered" evidence="3">
    <location>
        <begin position="103"/>
        <end position="159"/>
    </location>
</feature>
<evidence type="ECO:0000259" key="4">
    <source>
        <dbReference type="Pfam" id="PF13490"/>
    </source>
</evidence>
<dbReference type="InterPro" id="IPR041916">
    <property type="entry name" value="Anti_sigma_zinc_sf"/>
</dbReference>
<evidence type="ECO:0000313" key="6">
    <source>
        <dbReference type="Proteomes" id="UP000569329"/>
    </source>
</evidence>
<dbReference type="Pfam" id="PF13490">
    <property type="entry name" value="zf-HC2"/>
    <property type="match status" value="1"/>
</dbReference>
<accession>A0A839DU73</accession>
<organism evidence="5 6">
    <name type="scientific">Halosaccharopolyspora lacisalsi</name>
    <dbReference type="NCBI Taxonomy" id="1000566"/>
    <lineage>
        <taxon>Bacteria</taxon>
        <taxon>Bacillati</taxon>
        <taxon>Actinomycetota</taxon>
        <taxon>Actinomycetes</taxon>
        <taxon>Pseudonocardiales</taxon>
        <taxon>Pseudonocardiaceae</taxon>
        <taxon>Halosaccharopolyspora</taxon>
    </lineage>
</organism>
<feature type="compositionally biased region" description="Low complexity" evidence="3">
    <location>
        <begin position="112"/>
        <end position="122"/>
    </location>
</feature>
<comment type="caution">
    <text evidence="5">The sequence shown here is derived from an EMBL/GenBank/DDBJ whole genome shotgun (WGS) entry which is preliminary data.</text>
</comment>
<dbReference type="EMBL" id="JACGWZ010000001">
    <property type="protein sequence ID" value="MBA8822947.1"/>
    <property type="molecule type" value="Genomic_DNA"/>
</dbReference>
<dbReference type="AlphaFoldDB" id="A0A839DU73"/>
<evidence type="ECO:0000313" key="5">
    <source>
        <dbReference type="EMBL" id="MBA8822947.1"/>
    </source>
</evidence>
<keyword evidence="2" id="KW-0804">Transcription</keyword>
<evidence type="ECO:0000256" key="1">
    <source>
        <dbReference type="ARBA" id="ARBA00023015"/>
    </source>
</evidence>
<feature type="domain" description="Putative zinc-finger" evidence="4">
    <location>
        <begin position="15"/>
        <end position="46"/>
    </location>
</feature>
<dbReference type="Proteomes" id="UP000569329">
    <property type="component" value="Unassembled WGS sequence"/>
</dbReference>
<dbReference type="Gene3D" id="1.10.10.1320">
    <property type="entry name" value="Anti-sigma factor, zinc-finger domain"/>
    <property type="match status" value="1"/>
</dbReference>
<sequence>MTGLRGWGLPEQHLALDALVAFVDGELTPNAYDRAAAHLAGCPNCAAEATAQRQARSAMRTAEAPQMSSQLLQSLRSIPSEAELPAQPDGLALTKDGQLVTLESRGKPRPFGSGPTPGSSTPLGGGTRSFGGDLSFDRRTSATDHPEHPKGHGRRTKQGAGVVFSGIVLGALAFINVPGDEPRDAVTTVPRPFPRNDTARTSNLVPTGTAIDGPLLRKGHAPEHSVVTSARSSAPSAEQPPPASSSSAATSTPISAAR</sequence>
<name>A0A839DU73_9PSEU</name>
<feature type="region of interest" description="Disordered" evidence="3">
    <location>
        <begin position="178"/>
        <end position="258"/>
    </location>
</feature>